<dbReference type="SUPFAM" id="SSF52172">
    <property type="entry name" value="CheY-like"/>
    <property type="match status" value="1"/>
</dbReference>
<evidence type="ECO:0000313" key="4">
    <source>
        <dbReference type="Proteomes" id="UP000068164"/>
    </source>
</evidence>
<accession>A0A109JTE6</accession>
<dbReference type="Pfam" id="PF00072">
    <property type="entry name" value="Response_reg"/>
    <property type="match status" value="1"/>
</dbReference>
<feature type="domain" description="Response regulatory" evidence="2">
    <location>
        <begin position="5"/>
        <end position="115"/>
    </location>
</feature>
<sequence length="133" mass="14102">MSDEKILIVEDDAFLAEDLRDIVSSFGYETSGIADCFEAACRLAASSTIALVDVNLRDGATGPKIAQYLASEFGLLVVMVTGNPEAVQNGLTDVVGIISKPIDPPTIGKVLTYLQDIRRGGRGIPPSGMRLFA</sequence>
<dbReference type="OrthoDB" id="7060229at2"/>
<keyword evidence="4" id="KW-1185">Reference proteome</keyword>
<dbReference type="EMBL" id="LNCD01000058">
    <property type="protein sequence ID" value="KWV54805.1"/>
    <property type="molecule type" value="Genomic_DNA"/>
</dbReference>
<keyword evidence="1" id="KW-0597">Phosphoprotein</keyword>
<comment type="caution">
    <text evidence="3">The sequence shown here is derived from an EMBL/GenBank/DDBJ whole genome shotgun (WGS) entry which is preliminary data.</text>
</comment>
<dbReference type="AlphaFoldDB" id="A0A109JTE6"/>
<reference evidence="3 4" key="1">
    <citation type="submission" date="2015-11" db="EMBL/GenBank/DDBJ databases">
        <title>Draft Genome Sequence of the Strain BR 10423 (Rhizobium sp.) isolated from nodules of Mimosa pudica.</title>
        <authorList>
            <person name="Barauna A.C."/>
            <person name="Zilli J.E."/>
            <person name="Simoes-Araujo J.L."/>
            <person name="Reis V.M."/>
            <person name="James E.K."/>
            <person name="Reis F.B.Jr."/>
            <person name="Rouws L.F."/>
            <person name="Passos S.R."/>
            <person name="Gois S.R."/>
        </authorList>
    </citation>
    <scope>NUCLEOTIDE SEQUENCE [LARGE SCALE GENOMIC DNA]</scope>
    <source>
        <strain evidence="3 4">BR10423</strain>
    </source>
</reference>
<name>A0A109JTE6_9HYPH</name>
<evidence type="ECO:0000313" key="3">
    <source>
        <dbReference type="EMBL" id="KWV54805.1"/>
    </source>
</evidence>
<dbReference type="NCBIfam" id="NF009972">
    <property type="entry name" value="PRK13435.1-3"/>
    <property type="match status" value="1"/>
</dbReference>
<dbReference type="PROSITE" id="PS50110">
    <property type="entry name" value="RESPONSE_REGULATORY"/>
    <property type="match status" value="1"/>
</dbReference>
<gene>
    <name evidence="3" type="ORF">AS026_38235</name>
</gene>
<dbReference type="InterPro" id="IPR011006">
    <property type="entry name" value="CheY-like_superfamily"/>
</dbReference>
<evidence type="ECO:0000259" key="2">
    <source>
        <dbReference type="PROSITE" id="PS50110"/>
    </source>
</evidence>
<proteinExistence type="predicted"/>
<organism evidence="3 4">
    <name type="scientific">Rhizobium altiplani</name>
    <dbReference type="NCBI Taxonomy" id="1864509"/>
    <lineage>
        <taxon>Bacteria</taxon>
        <taxon>Pseudomonadati</taxon>
        <taxon>Pseudomonadota</taxon>
        <taxon>Alphaproteobacteria</taxon>
        <taxon>Hyphomicrobiales</taxon>
        <taxon>Rhizobiaceae</taxon>
        <taxon>Rhizobium/Agrobacterium group</taxon>
        <taxon>Rhizobium</taxon>
    </lineage>
</organism>
<dbReference type="InterPro" id="IPR001789">
    <property type="entry name" value="Sig_transdc_resp-reg_receiver"/>
</dbReference>
<dbReference type="SMART" id="SM00448">
    <property type="entry name" value="REC"/>
    <property type="match status" value="1"/>
</dbReference>
<evidence type="ECO:0000256" key="1">
    <source>
        <dbReference type="PROSITE-ProRule" id="PRU00169"/>
    </source>
</evidence>
<protein>
    <submittedName>
        <fullName evidence="3">Response regulator</fullName>
    </submittedName>
</protein>
<dbReference type="Proteomes" id="UP000068164">
    <property type="component" value="Unassembled WGS sequence"/>
</dbReference>
<dbReference type="GO" id="GO:0000160">
    <property type="term" value="P:phosphorelay signal transduction system"/>
    <property type="evidence" value="ECO:0007669"/>
    <property type="project" value="InterPro"/>
</dbReference>
<dbReference type="RefSeq" id="WP_062369733.1">
    <property type="nucleotide sequence ID" value="NZ_LNCD01000058.1"/>
</dbReference>
<feature type="modified residue" description="4-aspartylphosphate" evidence="1">
    <location>
        <position position="53"/>
    </location>
</feature>
<dbReference type="Gene3D" id="3.40.50.2300">
    <property type="match status" value="1"/>
</dbReference>